<organism evidence="1 2">
    <name type="scientific">Panagrolaimus sp. ES5</name>
    <dbReference type="NCBI Taxonomy" id="591445"/>
    <lineage>
        <taxon>Eukaryota</taxon>
        <taxon>Metazoa</taxon>
        <taxon>Ecdysozoa</taxon>
        <taxon>Nematoda</taxon>
        <taxon>Chromadorea</taxon>
        <taxon>Rhabditida</taxon>
        <taxon>Tylenchina</taxon>
        <taxon>Panagrolaimomorpha</taxon>
        <taxon>Panagrolaimoidea</taxon>
        <taxon>Panagrolaimidae</taxon>
        <taxon>Panagrolaimus</taxon>
    </lineage>
</organism>
<evidence type="ECO:0000313" key="1">
    <source>
        <dbReference type="Proteomes" id="UP000887579"/>
    </source>
</evidence>
<dbReference type="WBParaSite" id="ES5_v2.g13310.t1">
    <property type="protein sequence ID" value="ES5_v2.g13310.t1"/>
    <property type="gene ID" value="ES5_v2.g13310"/>
</dbReference>
<sequence>MSASSSSTDVGFSTGNSNHFRPPPSSSHHLHQQRQPHNQLSYVQIPTAAPTATSSADDLISFMKNQIDLLTQQLIQKDERLIQKDKQLTQKDEQLIQKDIQINNLFSLLKPQDENAALFKSNAFASAQQSLHQHEKQQQEVVRRPSQQQNGIEQRVFEAPLQQSPPDSSHSSVSKNKNSNVQSDSCHLGPERSTQKSTLAPPTTTNSKKHLSKKTVKMTSSIDVHRNSTKNERTHKHSKSKATISIDNIMKQC</sequence>
<evidence type="ECO:0000313" key="2">
    <source>
        <dbReference type="WBParaSite" id="ES5_v2.g13310.t1"/>
    </source>
</evidence>
<protein>
    <submittedName>
        <fullName evidence="2">Uncharacterized protein</fullName>
    </submittedName>
</protein>
<accession>A0AC34F7T4</accession>
<reference evidence="2" key="1">
    <citation type="submission" date="2022-11" db="UniProtKB">
        <authorList>
            <consortium name="WormBaseParasite"/>
        </authorList>
    </citation>
    <scope>IDENTIFICATION</scope>
</reference>
<name>A0AC34F7T4_9BILA</name>
<proteinExistence type="predicted"/>
<dbReference type="Proteomes" id="UP000887579">
    <property type="component" value="Unplaced"/>
</dbReference>